<dbReference type="EMBL" id="JACJVN010000063">
    <property type="protein sequence ID" value="MBB6678880.1"/>
    <property type="molecule type" value="Genomic_DNA"/>
</dbReference>
<keyword evidence="1" id="KW-0812">Transmembrane</keyword>
<dbReference type="PANTHER" id="PTHR40076:SF1">
    <property type="entry name" value="MEMBRANE PROTEIN"/>
    <property type="match status" value="1"/>
</dbReference>
<feature type="transmembrane region" description="Helical" evidence="1">
    <location>
        <begin position="90"/>
        <end position="117"/>
    </location>
</feature>
<feature type="transmembrane region" description="Helical" evidence="1">
    <location>
        <begin position="20"/>
        <end position="38"/>
    </location>
</feature>
<evidence type="ECO:0000313" key="2">
    <source>
        <dbReference type="EMBL" id="MBB6678880.1"/>
    </source>
</evidence>
<keyword evidence="1" id="KW-0472">Membrane</keyword>
<gene>
    <name evidence="2" type="ORF">H4Q31_16445</name>
</gene>
<sequence length="214" mass="23813">MVPRSAEIRAWARESLDGNWGKAVGATIIYLIAAMVIGSLNYIPFIGWIVELLLAGPLALGFYAFFLGVARGEGLGVRAVFSGFERFVDAFLLCLLMGIFTFLWTLLFIIPGIIAAFRYKMAYYILRDNPEIGPLEAISQSKQMMKGHKWRLFVLYLTFIGWYILGSIPLGIGLLWVVPYITTAEAHFYEDLRSRSAEVPPPPPPVPGSAAFTN</sequence>
<keyword evidence="1" id="KW-1133">Transmembrane helix</keyword>
<name>A0A841TI20_9BACL</name>
<accession>A0A841TI20</accession>
<feature type="transmembrane region" description="Helical" evidence="1">
    <location>
        <begin position="152"/>
        <end position="178"/>
    </location>
</feature>
<dbReference type="Proteomes" id="UP000574133">
    <property type="component" value="Unassembled WGS sequence"/>
</dbReference>
<proteinExistence type="predicted"/>
<evidence type="ECO:0000256" key="1">
    <source>
        <dbReference type="SAM" id="Phobius"/>
    </source>
</evidence>
<keyword evidence="3" id="KW-1185">Reference proteome</keyword>
<dbReference type="Pfam" id="PF06161">
    <property type="entry name" value="DUF975"/>
    <property type="match status" value="1"/>
</dbReference>
<dbReference type="InterPro" id="IPR010380">
    <property type="entry name" value="DUF975"/>
</dbReference>
<organism evidence="2 3">
    <name type="scientific">Cohnella lubricantis</name>
    <dbReference type="NCBI Taxonomy" id="2163172"/>
    <lineage>
        <taxon>Bacteria</taxon>
        <taxon>Bacillati</taxon>
        <taxon>Bacillota</taxon>
        <taxon>Bacilli</taxon>
        <taxon>Bacillales</taxon>
        <taxon>Paenibacillaceae</taxon>
        <taxon>Cohnella</taxon>
    </lineage>
</organism>
<feature type="transmembrane region" description="Helical" evidence="1">
    <location>
        <begin position="45"/>
        <end position="70"/>
    </location>
</feature>
<dbReference type="RefSeq" id="WP_185180147.1">
    <property type="nucleotide sequence ID" value="NZ_CBCSEP010000001.1"/>
</dbReference>
<evidence type="ECO:0000313" key="3">
    <source>
        <dbReference type="Proteomes" id="UP000574133"/>
    </source>
</evidence>
<protein>
    <submittedName>
        <fullName evidence="2">DUF975 family protein</fullName>
    </submittedName>
</protein>
<dbReference type="AlphaFoldDB" id="A0A841TI20"/>
<comment type="caution">
    <text evidence="2">The sequence shown here is derived from an EMBL/GenBank/DDBJ whole genome shotgun (WGS) entry which is preliminary data.</text>
</comment>
<reference evidence="2 3" key="1">
    <citation type="submission" date="2020-08" db="EMBL/GenBank/DDBJ databases">
        <title>Cohnella phylogeny.</title>
        <authorList>
            <person name="Dunlap C."/>
        </authorList>
    </citation>
    <scope>NUCLEOTIDE SEQUENCE [LARGE SCALE GENOMIC DNA]</scope>
    <source>
        <strain evidence="2 3">DSM 103658</strain>
    </source>
</reference>
<dbReference type="PANTHER" id="PTHR40076">
    <property type="entry name" value="MEMBRANE PROTEIN-RELATED"/>
    <property type="match status" value="1"/>
</dbReference>